<proteinExistence type="inferred from homology"/>
<keyword evidence="3 7" id="KW-1133">Transmembrane helix</keyword>
<dbReference type="PANTHER" id="PTHR33048:SF47">
    <property type="entry name" value="INTEGRAL MEMBRANE PROTEIN-RELATED"/>
    <property type="match status" value="1"/>
</dbReference>
<feature type="domain" description="Rhodopsin" evidence="8">
    <location>
        <begin position="33"/>
        <end position="271"/>
    </location>
</feature>
<feature type="transmembrane region" description="Helical" evidence="7">
    <location>
        <begin position="95"/>
        <end position="119"/>
    </location>
</feature>
<keyword evidence="10" id="KW-1185">Reference proteome</keyword>
<dbReference type="Proteomes" id="UP001610563">
    <property type="component" value="Unassembled WGS sequence"/>
</dbReference>
<feature type="transmembrane region" description="Helical" evidence="7">
    <location>
        <begin position="49"/>
        <end position="69"/>
    </location>
</feature>
<evidence type="ECO:0000256" key="5">
    <source>
        <dbReference type="ARBA" id="ARBA00038359"/>
    </source>
</evidence>
<feature type="transmembrane region" description="Helical" evidence="7">
    <location>
        <begin position="210"/>
        <end position="232"/>
    </location>
</feature>
<feature type="transmembrane region" description="Helical" evidence="7">
    <location>
        <begin position="252"/>
        <end position="275"/>
    </location>
</feature>
<accession>A0ABR4GM59</accession>
<evidence type="ECO:0000256" key="7">
    <source>
        <dbReference type="SAM" id="Phobius"/>
    </source>
</evidence>
<name>A0ABR4GM59_9EURO</name>
<dbReference type="InterPro" id="IPR052337">
    <property type="entry name" value="SAT4-like"/>
</dbReference>
<dbReference type="EMBL" id="JBFTWV010000005">
    <property type="protein sequence ID" value="KAL2800097.1"/>
    <property type="molecule type" value="Genomic_DNA"/>
</dbReference>
<evidence type="ECO:0000256" key="3">
    <source>
        <dbReference type="ARBA" id="ARBA00022989"/>
    </source>
</evidence>
<comment type="subcellular location">
    <subcellularLocation>
        <location evidence="1">Membrane</location>
        <topology evidence="1">Multi-pass membrane protein</topology>
    </subcellularLocation>
</comment>
<comment type="similarity">
    <text evidence="5">Belongs to the SAT4 family.</text>
</comment>
<keyword evidence="2 7" id="KW-0812">Transmembrane</keyword>
<gene>
    <name evidence="9" type="ORF">BJX66DRAFT_332708</name>
</gene>
<evidence type="ECO:0000256" key="4">
    <source>
        <dbReference type="ARBA" id="ARBA00023136"/>
    </source>
</evidence>
<feature type="transmembrane region" description="Helical" evidence="7">
    <location>
        <begin position="173"/>
        <end position="198"/>
    </location>
</feature>
<comment type="caution">
    <text evidence="9">The sequence shown here is derived from an EMBL/GenBank/DDBJ whole genome shotgun (WGS) entry which is preliminary data.</text>
</comment>
<dbReference type="Pfam" id="PF20684">
    <property type="entry name" value="Fung_rhodopsin"/>
    <property type="match status" value="1"/>
</dbReference>
<feature type="transmembrane region" description="Helical" evidence="7">
    <location>
        <begin position="15"/>
        <end position="37"/>
    </location>
</feature>
<feature type="region of interest" description="Disordered" evidence="6">
    <location>
        <begin position="289"/>
        <end position="320"/>
    </location>
</feature>
<sequence length="369" mass="41872">MSLDLPDNTPDRGQGVVILCIIIIALTTLVTIVRIISKFVTRQYWWWDDLFAVLALLFELVLLSLILVWRNYGLGYHADVVATNDPRHLTRGAQYLYVAIFFFDGSVCLPKLSALFFYARIFGTNNRTFKIHLYIAGILATSWLLSAWISTLLECRPLAKVWSPMLPGTCTDTYSWYLATAVLSSVIDLYILLLPVRLIWTLRVSLRRRIYVLITFFMAYSVIVLSICRIVAIVRTVPDMPSNLTWEMPIYLYWVLPEVSISIISISVPSGLALYKAIARRYRTNGRYSVDSRSQDTNRAKGRGQPPTKNSSASTQISTEQDSLIRVIADTDVSRPRSARGEDIPFERITVLTDIRVESQRAKEETGGV</sequence>
<protein>
    <recommendedName>
        <fullName evidence="8">Rhodopsin domain-containing protein</fullName>
    </recommendedName>
</protein>
<organism evidence="9 10">
    <name type="scientific">Aspergillus keveii</name>
    <dbReference type="NCBI Taxonomy" id="714993"/>
    <lineage>
        <taxon>Eukaryota</taxon>
        <taxon>Fungi</taxon>
        <taxon>Dikarya</taxon>
        <taxon>Ascomycota</taxon>
        <taxon>Pezizomycotina</taxon>
        <taxon>Eurotiomycetes</taxon>
        <taxon>Eurotiomycetidae</taxon>
        <taxon>Eurotiales</taxon>
        <taxon>Aspergillaceae</taxon>
        <taxon>Aspergillus</taxon>
        <taxon>Aspergillus subgen. Nidulantes</taxon>
    </lineage>
</organism>
<evidence type="ECO:0000256" key="6">
    <source>
        <dbReference type="SAM" id="MobiDB-lite"/>
    </source>
</evidence>
<reference evidence="9 10" key="1">
    <citation type="submission" date="2024-07" db="EMBL/GenBank/DDBJ databases">
        <title>Section-level genome sequencing and comparative genomics of Aspergillus sections Usti and Cavernicolus.</title>
        <authorList>
            <consortium name="Lawrence Berkeley National Laboratory"/>
            <person name="Nybo J.L."/>
            <person name="Vesth T.C."/>
            <person name="Theobald S."/>
            <person name="Frisvad J.C."/>
            <person name="Larsen T.O."/>
            <person name="Kjaerboelling I."/>
            <person name="Rothschild-Mancinelli K."/>
            <person name="Lyhne E.K."/>
            <person name="Kogle M.E."/>
            <person name="Barry K."/>
            <person name="Clum A."/>
            <person name="Na H."/>
            <person name="Ledsgaard L."/>
            <person name="Lin J."/>
            <person name="Lipzen A."/>
            <person name="Kuo A."/>
            <person name="Riley R."/>
            <person name="Mondo S."/>
            <person name="Labutti K."/>
            <person name="Haridas S."/>
            <person name="Pangalinan J."/>
            <person name="Salamov A.A."/>
            <person name="Simmons B.A."/>
            <person name="Magnuson J.K."/>
            <person name="Chen J."/>
            <person name="Drula E."/>
            <person name="Henrissat B."/>
            <person name="Wiebenga A."/>
            <person name="Lubbers R.J."/>
            <person name="Gomes A.C."/>
            <person name="Makela M.R."/>
            <person name="Stajich J."/>
            <person name="Grigoriev I.V."/>
            <person name="Mortensen U.H."/>
            <person name="De Vries R.P."/>
            <person name="Baker S.E."/>
            <person name="Andersen M.R."/>
        </authorList>
    </citation>
    <scope>NUCLEOTIDE SEQUENCE [LARGE SCALE GENOMIC DNA]</scope>
    <source>
        <strain evidence="9 10">CBS 209.92</strain>
    </source>
</reference>
<feature type="transmembrane region" description="Helical" evidence="7">
    <location>
        <begin position="131"/>
        <end position="153"/>
    </location>
</feature>
<evidence type="ECO:0000313" key="9">
    <source>
        <dbReference type="EMBL" id="KAL2800097.1"/>
    </source>
</evidence>
<dbReference type="PANTHER" id="PTHR33048">
    <property type="entry name" value="PTH11-LIKE INTEGRAL MEMBRANE PROTEIN (AFU_ORTHOLOGUE AFUA_5G11245)"/>
    <property type="match status" value="1"/>
</dbReference>
<feature type="compositionally biased region" description="Polar residues" evidence="6">
    <location>
        <begin position="307"/>
        <end position="320"/>
    </location>
</feature>
<keyword evidence="4 7" id="KW-0472">Membrane</keyword>
<evidence type="ECO:0000313" key="10">
    <source>
        <dbReference type="Proteomes" id="UP001610563"/>
    </source>
</evidence>
<evidence type="ECO:0000256" key="1">
    <source>
        <dbReference type="ARBA" id="ARBA00004141"/>
    </source>
</evidence>
<evidence type="ECO:0000256" key="2">
    <source>
        <dbReference type="ARBA" id="ARBA00022692"/>
    </source>
</evidence>
<dbReference type="InterPro" id="IPR049326">
    <property type="entry name" value="Rhodopsin_dom_fungi"/>
</dbReference>
<evidence type="ECO:0000259" key="8">
    <source>
        <dbReference type="Pfam" id="PF20684"/>
    </source>
</evidence>